<dbReference type="Proteomes" id="UP000811246">
    <property type="component" value="Chromosome 11"/>
</dbReference>
<evidence type="ECO:0000256" key="2">
    <source>
        <dbReference type="SAM" id="Phobius"/>
    </source>
</evidence>
<proteinExistence type="predicted"/>
<evidence type="ECO:0000313" key="4">
    <source>
        <dbReference type="Proteomes" id="UP000811246"/>
    </source>
</evidence>
<evidence type="ECO:0000313" key="3">
    <source>
        <dbReference type="EMBL" id="KAG6688916.1"/>
    </source>
</evidence>
<feature type="transmembrane region" description="Helical" evidence="2">
    <location>
        <begin position="66"/>
        <end position="86"/>
    </location>
</feature>
<name>A0A922DR86_CARIL</name>
<keyword evidence="2" id="KW-0812">Transmembrane</keyword>
<feature type="region of interest" description="Disordered" evidence="1">
    <location>
        <begin position="87"/>
        <end position="106"/>
    </location>
</feature>
<organism evidence="3 4">
    <name type="scientific">Carya illinoinensis</name>
    <name type="common">Pecan</name>
    <dbReference type="NCBI Taxonomy" id="32201"/>
    <lineage>
        <taxon>Eukaryota</taxon>
        <taxon>Viridiplantae</taxon>
        <taxon>Streptophyta</taxon>
        <taxon>Embryophyta</taxon>
        <taxon>Tracheophyta</taxon>
        <taxon>Spermatophyta</taxon>
        <taxon>Magnoliopsida</taxon>
        <taxon>eudicotyledons</taxon>
        <taxon>Gunneridae</taxon>
        <taxon>Pentapetalae</taxon>
        <taxon>rosids</taxon>
        <taxon>fabids</taxon>
        <taxon>Fagales</taxon>
        <taxon>Juglandaceae</taxon>
        <taxon>Carya</taxon>
    </lineage>
</organism>
<evidence type="ECO:0000256" key="1">
    <source>
        <dbReference type="SAM" id="MobiDB-lite"/>
    </source>
</evidence>
<reference evidence="3" key="1">
    <citation type="submission" date="2021-01" db="EMBL/GenBank/DDBJ databases">
        <authorList>
            <person name="Lovell J.T."/>
            <person name="Bentley N."/>
            <person name="Bhattarai G."/>
            <person name="Jenkins J.W."/>
            <person name="Sreedasyam A."/>
            <person name="Alarcon Y."/>
            <person name="Bock C."/>
            <person name="Boston L."/>
            <person name="Carlson J."/>
            <person name="Cervantes K."/>
            <person name="Clermont K."/>
            <person name="Krom N."/>
            <person name="Kubenka K."/>
            <person name="Mamidi S."/>
            <person name="Mattison C."/>
            <person name="Monteros M."/>
            <person name="Pisani C."/>
            <person name="Plott C."/>
            <person name="Rajasekar S."/>
            <person name="Rhein H.S."/>
            <person name="Rohla C."/>
            <person name="Song M."/>
            <person name="Hilaire R.S."/>
            <person name="Shu S."/>
            <person name="Wells L."/>
            <person name="Wang X."/>
            <person name="Webber J."/>
            <person name="Heerema R.J."/>
            <person name="Klein P."/>
            <person name="Conner P."/>
            <person name="Grauke L."/>
            <person name="Grimwood J."/>
            <person name="Schmutz J."/>
            <person name="Randall J.J."/>
        </authorList>
    </citation>
    <scope>NUCLEOTIDE SEQUENCE</scope>
    <source>
        <tissue evidence="3">Leaf</tissue>
    </source>
</reference>
<dbReference type="EMBL" id="CM031835">
    <property type="protein sequence ID" value="KAG6688916.1"/>
    <property type="molecule type" value="Genomic_DNA"/>
</dbReference>
<dbReference type="AlphaFoldDB" id="A0A922DR86"/>
<comment type="caution">
    <text evidence="3">The sequence shown here is derived from an EMBL/GenBank/DDBJ whole genome shotgun (WGS) entry which is preliminary data.</text>
</comment>
<feature type="transmembrane region" description="Helical" evidence="2">
    <location>
        <begin position="38"/>
        <end position="54"/>
    </location>
</feature>
<feature type="compositionally biased region" description="Polar residues" evidence="1">
    <location>
        <begin position="96"/>
        <end position="106"/>
    </location>
</feature>
<protein>
    <submittedName>
        <fullName evidence="3">Uncharacterized protein</fullName>
    </submittedName>
</protein>
<accession>A0A922DR86</accession>
<keyword evidence="2" id="KW-0472">Membrane</keyword>
<gene>
    <name evidence="3" type="ORF">I3842_11G149600</name>
</gene>
<keyword evidence="2" id="KW-1133">Transmembrane helix</keyword>
<sequence>MKCCWDLYREIHDLFMSSYLLAGSLPLSYGIQPMNADGFGSINSSIFLFILLTCRHGAVYITETDLTARLFIFLSTILALSVAHVSKGPDHKSFGSFGNVSKSLSR</sequence>